<dbReference type="InterPro" id="IPR013822">
    <property type="entry name" value="Signal_recog_particl_SRP54_hlx"/>
</dbReference>
<dbReference type="GO" id="GO:0005737">
    <property type="term" value="C:cytoplasm"/>
    <property type="evidence" value="ECO:0007669"/>
    <property type="project" value="UniProtKB-ARBA"/>
</dbReference>
<feature type="compositionally biased region" description="Basic residues" evidence="7">
    <location>
        <begin position="536"/>
        <end position="553"/>
    </location>
</feature>
<dbReference type="SUPFAM" id="SSF52540">
    <property type="entry name" value="P-loop containing nucleoside triphosphate hydrolases"/>
    <property type="match status" value="1"/>
</dbReference>
<accession>K0TAS7</accession>
<evidence type="ECO:0000256" key="4">
    <source>
        <dbReference type="ARBA" id="ARBA00023134"/>
    </source>
</evidence>
<keyword evidence="10" id="KW-1185">Reference proteome</keyword>
<dbReference type="SMART" id="SM00962">
    <property type="entry name" value="SRP54"/>
    <property type="match status" value="1"/>
</dbReference>
<sequence>MRPVRAMTPPEVPRRRGRTAALLLTAFCAKTQAFQNRQSPVSASSPKSTSSPRLSSEPPSRCRGPSFHSRQRESSTSLHVFDFFKQAQSSATEQLEAFSAGLAKSRNQFLYNLEDLGQGGNVMDQLEDTLLQADLGMATTDDVLEEARYLRSESTEIFSRDDVKALLRGKLLEALGSSATGDSTYSRVQARAAKDLVPSDAGEQEGRTATSENSFALQFAKEDDEKPMSAKAQLTIHFIMGANGMGKTTTIGKLAHRLKTEADQKVLLAACDTFRAGAVAQLEQWAERAEVDCFSPTENTNGPSAVLYGALDKAIREEYDVLLVDTSGRLSNNDALTAELVKMKRVIQKRMSTKFDDKVKPVPNFNVPHETLLVIDAAQGRMALDSAKQWDKELGLTGLILTKLDGSAKGGSVVAVSRELGLPVKLVGVGEGMKDLRDVRANRFEPESFVDGLLGIGIAGGGSSKDEGKVLASRLSEMRKERSERSKTMEKTAPAQPTGQMNLQSLKDIDFSAMEESMATENSNMELITPGAGPSRSKKSNNKKKKRKRKNKR</sequence>
<dbReference type="GO" id="GO:0006614">
    <property type="term" value="P:SRP-dependent cotranslational protein targeting to membrane"/>
    <property type="evidence" value="ECO:0007669"/>
    <property type="project" value="InterPro"/>
</dbReference>
<keyword evidence="6" id="KW-0675">Receptor</keyword>
<organism evidence="9 10">
    <name type="scientific">Thalassiosira oceanica</name>
    <name type="common">Marine diatom</name>
    <dbReference type="NCBI Taxonomy" id="159749"/>
    <lineage>
        <taxon>Eukaryota</taxon>
        <taxon>Sar</taxon>
        <taxon>Stramenopiles</taxon>
        <taxon>Ochrophyta</taxon>
        <taxon>Bacillariophyta</taxon>
        <taxon>Coscinodiscophyceae</taxon>
        <taxon>Thalassiosirophycidae</taxon>
        <taxon>Thalassiosirales</taxon>
        <taxon>Thalassiosiraceae</taxon>
        <taxon>Thalassiosira</taxon>
    </lineage>
</organism>
<proteinExistence type="inferred from homology"/>
<feature type="compositionally biased region" description="Low complexity" evidence="7">
    <location>
        <begin position="39"/>
        <end position="59"/>
    </location>
</feature>
<dbReference type="Pfam" id="PF00448">
    <property type="entry name" value="SRP54"/>
    <property type="match status" value="1"/>
</dbReference>
<dbReference type="Gene3D" id="3.40.50.300">
    <property type="entry name" value="P-loop containing nucleotide triphosphate hydrolases"/>
    <property type="match status" value="1"/>
</dbReference>
<dbReference type="InterPro" id="IPR042101">
    <property type="entry name" value="SRP54_N_sf"/>
</dbReference>
<reference evidence="9 10" key="1">
    <citation type="journal article" date="2012" name="Genome Biol.">
        <title>Genome and low-iron response of an oceanic diatom adapted to chronic iron limitation.</title>
        <authorList>
            <person name="Lommer M."/>
            <person name="Specht M."/>
            <person name="Roy A.S."/>
            <person name="Kraemer L."/>
            <person name="Andreson R."/>
            <person name="Gutowska M.A."/>
            <person name="Wolf J."/>
            <person name="Bergner S.V."/>
            <person name="Schilhabel M.B."/>
            <person name="Klostermeier U.C."/>
            <person name="Beiko R.G."/>
            <person name="Rosenstiel P."/>
            <person name="Hippler M."/>
            <person name="Laroche J."/>
        </authorList>
    </citation>
    <scope>NUCLEOTIDE SEQUENCE [LARGE SCALE GENOMIC DNA]</scope>
    <source>
        <strain evidence="9 10">CCMP1005</strain>
    </source>
</reference>
<evidence type="ECO:0000256" key="6">
    <source>
        <dbReference type="ARBA" id="ARBA00023170"/>
    </source>
</evidence>
<dbReference type="InterPro" id="IPR027417">
    <property type="entry name" value="P-loop_NTPase"/>
</dbReference>
<dbReference type="AlphaFoldDB" id="K0TAS7"/>
<dbReference type="SUPFAM" id="SSF47364">
    <property type="entry name" value="Domain of the SRP/SRP receptor G-proteins"/>
    <property type="match status" value="1"/>
</dbReference>
<evidence type="ECO:0000313" key="10">
    <source>
        <dbReference type="Proteomes" id="UP000266841"/>
    </source>
</evidence>
<feature type="region of interest" description="Disordered" evidence="7">
    <location>
        <begin position="463"/>
        <end position="553"/>
    </location>
</feature>
<dbReference type="CDD" id="cd17874">
    <property type="entry name" value="FtsY"/>
    <property type="match status" value="1"/>
</dbReference>
<evidence type="ECO:0000256" key="1">
    <source>
        <dbReference type="ARBA" id="ARBA00004170"/>
    </source>
</evidence>
<comment type="subcellular location">
    <subcellularLocation>
        <location evidence="1">Membrane</location>
        <topology evidence="1">Peripheral membrane protein</topology>
    </subcellularLocation>
</comment>
<dbReference type="OrthoDB" id="1727884at2759"/>
<dbReference type="PANTHER" id="PTHR43134">
    <property type="entry name" value="SIGNAL RECOGNITION PARTICLE RECEPTOR SUBUNIT ALPHA"/>
    <property type="match status" value="1"/>
</dbReference>
<dbReference type="InterPro" id="IPR003593">
    <property type="entry name" value="AAA+_ATPase"/>
</dbReference>
<dbReference type="InterPro" id="IPR036225">
    <property type="entry name" value="SRP/SRP_N"/>
</dbReference>
<evidence type="ECO:0000259" key="8">
    <source>
        <dbReference type="PROSITE" id="PS00300"/>
    </source>
</evidence>
<feature type="region of interest" description="Disordered" evidence="7">
    <location>
        <begin position="35"/>
        <end position="73"/>
    </location>
</feature>
<feature type="domain" description="SRP54-type proteins GTP-binding" evidence="8">
    <location>
        <begin position="423"/>
        <end position="436"/>
    </location>
</feature>
<dbReference type="SMART" id="SM00963">
    <property type="entry name" value="SRP54_N"/>
    <property type="match status" value="1"/>
</dbReference>
<dbReference type="Proteomes" id="UP000266841">
    <property type="component" value="Unassembled WGS sequence"/>
</dbReference>
<evidence type="ECO:0000256" key="5">
    <source>
        <dbReference type="ARBA" id="ARBA00023136"/>
    </source>
</evidence>
<dbReference type="InterPro" id="IPR000897">
    <property type="entry name" value="SRP54_GTPase_dom"/>
</dbReference>
<comment type="similarity">
    <text evidence="2">Belongs to the GTP-binding SRP family.</text>
</comment>
<protein>
    <recommendedName>
        <fullName evidence="8">SRP54-type proteins GTP-binding domain-containing protein</fullName>
    </recommendedName>
</protein>
<keyword evidence="5" id="KW-0472">Membrane</keyword>
<dbReference type="GO" id="GO:0005525">
    <property type="term" value="F:GTP binding"/>
    <property type="evidence" value="ECO:0007669"/>
    <property type="project" value="UniProtKB-KW"/>
</dbReference>
<dbReference type="GO" id="GO:0016020">
    <property type="term" value="C:membrane"/>
    <property type="evidence" value="ECO:0007669"/>
    <property type="project" value="UniProtKB-SubCell"/>
</dbReference>
<dbReference type="PROSITE" id="PS00300">
    <property type="entry name" value="SRP54"/>
    <property type="match status" value="1"/>
</dbReference>
<dbReference type="GO" id="GO:0003924">
    <property type="term" value="F:GTPase activity"/>
    <property type="evidence" value="ECO:0007669"/>
    <property type="project" value="TreeGrafter"/>
</dbReference>
<dbReference type="SMART" id="SM00382">
    <property type="entry name" value="AAA"/>
    <property type="match status" value="1"/>
</dbReference>
<feature type="region of interest" description="Disordered" evidence="7">
    <location>
        <begin position="195"/>
        <end position="214"/>
    </location>
</feature>
<dbReference type="PANTHER" id="PTHR43134:SF7">
    <property type="entry name" value="CELL DIVISION PROTEIN FTSY HOMOLOG, CHLOROPLASTIC"/>
    <property type="match status" value="1"/>
</dbReference>
<feature type="compositionally biased region" description="Basic and acidic residues" evidence="7">
    <location>
        <begin position="476"/>
        <end position="490"/>
    </location>
</feature>
<dbReference type="EMBL" id="AGNL01002688">
    <property type="protein sequence ID" value="EJK75858.1"/>
    <property type="molecule type" value="Genomic_DNA"/>
</dbReference>
<dbReference type="GO" id="GO:0005047">
    <property type="term" value="F:signal recognition particle binding"/>
    <property type="evidence" value="ECO:0007669"/>
    <property type="project" value="TreeGrafter"/>
</dbReference>
<evidence type="ECO:0000256" key="7">
    <source>
        <dbReference type="SAM" id="MobiDB-lite"/>
    </source>
</evidence>
<dbReference type="Gene3D" id="1.20.120.140">
    <property type="entry name" value="Signal recognition particle SRP54, nucleotide-binding domain"/>
    <property type="match status" value="1"/>
</dbReference>
<evidence type="ECO:0000256" key="3">
    <source>
        <dbReference type="ARBA" id="ARBA00022741"/>
    </source>
</evidence>
<comment type="caution">
    <text evidence="9">The sequence shown here is derived from an EMBL/GenBank/DDBJ whole genome shotgun (WGS) entry which is preliminary data.</text>
</comment>
<evidence type="ECO:0000256" key="2">
    <source>
        <dbReference type="ARBA" id="ARBA00008531"/>
    </source>
</evidence>
<keyword evidence="4" id="KW-0342">GTP-binding</keyword>
<dbReference type="eggNOG" id="KOG0780">
    <property type="taxonomic scope" value="Eukaryota"/>
</dbReference>
<keyword evidence="3" id="KW-0547">Nucleotide-binding</keyword>
<feature type="compositionally biased region" description="Polar residues" evidence="7">
    <location>
        <begin position="495"/>
        <end position="505"/>
    </location>
</feature>
<gene>
    <name evidence="9" type="ORF">THAOC_02410</name>
</gene>
<evidence type="ECO:0000313" key="9">
    <source>
        <dbReference type="EMBL" id="EJK75858.1"/>
    </source>
</evidence>
<name>K0TAS7_THAOC</name>